<dbReference type="Gene3D" id="3.40.50.10190">
    <property type="entry name" value="BRCT domain"/>
    <property type="match status" value="2"/>
</dbReference>
<dbReference type="GO" id="GO:0044666">
    <property type="term" value="C:MLL3/4 complex"/>
    <property type="evidence" value="ECO:0007669"/>
    <property type="project" value="TreeGrafter"/>
</dbReference>
<dbReference type="GeneID" id="17259876"/>
<feature type="domain" description="BRCT" evidence="4">
    <location>
        <begin position="1"/>
        <end position="47"/>
    </location>
</feature>
<evidence type="ECO:0000313" key="5">
    <source>
        <dbReference type="EnsemblProtists" id="EOD13713"/>
    </source>
</evidence>
<evidence type="ECO:0000256" key="1">
    <source>
        <dbReference type="ARBA" id="ARBA00004123"/>
    </source>
</evidence>
<dbReference type="PANTHER" id="PTHR23196:SF1">
    <property type="entry name" value="PAX-INTERACTING PROTEIN 1"/>
    <property type="match status" value="1"/>
</dbReference>
<keyword evidence="3" id="KW-0539">Nucleus</keyword>
<name>A0A0D3IR28_EMIH1</name>
<accession>A0A0D3IR28</accession>
<dbReference type="PROSITE" id="PS50172">
    <property type="entry name" value="BRCT"/>
    <property type="match status" value="1"/>
</dbReference>
<dbReference type="AlphaFoldDB" id="A0A0D3IR28"/>
<dbReference type="STRING" id="2903.R1BU82"/>
<proteinExistence type="predicted"/>
<dbReference type="GO" id="GO:0006974">
    <property type="term" value="P:DNA damage response"/>
    <property type="evidence" value="ECO:0007669"/>
    <property type="project" value="UniProtKB-KW"/>
</dbReference>
<dbReference type="InterPro" id="IPR001357">
    <property type="entry name" value="BRCT_dom"/>
</dbReference>
<dbReference type="PANTHER" id="PTHR23196">
    <property type="entry name" value="PAX TRANSCRIPTION ACTIVATION DOMAIN INTERACTING PROTEIN"/>
    <property type="match status" value="1"/>
</dbReference>
<evidence type="ECO:0000313" key="6">
    <source>
        <dbReference type="Proteomes" id="UP000013827"/>
    </source>
</evidence>
<organism evidence="5 6">
    <name type="scientific">Emiliania huxleyi (strain CCMP1516)</name>
    <dbReference type="NCBI Taxonomy" id="280463"/>
    <lineage>
        <taxon>Eukaryota</taxon>
        <taxon>Haptista</taxon>
        <taxon>Haptophyta</taxon>
        <taxon>Prymnesiophyceae</taxon>
        <taxon>Isochrysidales</taxon>
        <taxon>Noelaerhabdaceae</taxon>
        <taxon>Emiliania</taxon>
    </lineage>
</organism>
<dbReference type="EnsemblProtists" id="EOD13713">
    <property type="protein sequence ID" value="EOD13713"/>
    <property type="gene ID" value="EMIHUDRAFT_470685"/>
</dbReference>
<reference evidence="6" key="1">
    <citation type="journal article" date="2013" name="Nature">
        <title>Pan genome of the phytoplankton Emiliania underpins its global distribution.</title>
        <authorList>
            <person name="Read B.A."/>
            <person name="Kegel J."/>
            <person name="Klute M.J."/>
            <person name="Kuo A."/>
            <person name="Lefebvre S.C."/>
            <person name="Maumus F."/>
            <person name="Mayer C."/>
            <person name="Miller J."/>
            <person name="Monier A."/>
            <person name="Salamov A."/>
            <person name="Young J."/>
            <person name="Aguilar M."/>
            <person name="Claverie J.M."/>
            <person name="Frickenhaus S."/>
            <person name="Gonzalez K."/>
            <person name="Herman E.K."/>
            <person name="Lin Y.C."/>
            <person name="Napier J."/>
            <person name="Ogata H."/>
            <person name="Sarno A.F."/>
            <person name="Shmutz J."/>
            <person name="Schroeder D."/>
            <person name="de Vargas C."/>
            <person name="Verret F."/>
            <person name="von Dassow P."/>
            <person name="Valentin K."/>
            <person name="Van de Peer Y."/>
            <person name="Wheeler G."/>
            <person name="Dacks J.B."/>
            <person name="Delwiche C.F."/>
            <person name="Dyhrman S.T."/>
            <person name="Glockner G."/>
            <person name="John U."/>
            <person name="Richards T."/>
            <person name="Worden A.Z."/>
            <person name="Zhang X."/>
            <person name="Grigoriev I.V."/>
            <person name="Allen A.E."/>
            <person name="Bidle K."/>
            <person name="Borodovsky M."/>
            <person name="Bowler C."/>
            <person name="Brownlee C."/>
            <person name="Cock J.M."/>
            <person name="Elias M."/>
            <person name="Gladyshev V.N."/>
            <person name="Groth M."/>
            <person name="Guda C."/>
            <person name="Hadaegh A."/>
            <person name="Iglesias-Rodriguez M.D."/>
            <person name="Jenkins J."/>
            <person name="Jones B.M."/>
            <person name="Lawson T."/>
            <person name="Leese F."/>
            <person name="Lindquist E."/>
            <person name="Lobanov A."/>
            <person name="Lomsadze A."/>
            <person name="Malik S.B."/>
            <person name="Marsh M.E."/>
            <person name="Mackinder L."/>
            <person name="Mock T."/>
            <person name="Mueller-Roeber B."/>
            <person name="Pagarete A."/>
            <person name="Parker M."/>
            <person name="Probert I."/>
            <person name="Quesneville H."/>
            <person name="Raines C."/>
            <person name="Rensing S.A."/>
            <person name="Riano-Pachon D.M."/>
            <person name="Richier S."/>
            <person name="Rokitta S."/>
            <person name="Shiraiwa Y."/>
            <person name="Soanes D.M."/>
            <person name="van der Giezen M."/>
            <person name="Wahlund T.M."/>
            <person name="Williams B."/>
            <person name="Wilson W."/>
            <person name="Wolfe G."/>
            <person name="Wurch L.L."/>
        </authorList>
    </citation>
    <scope>NUCLEOTIDE SEQUENCE</scope>
</reference>
<keyword evidence="6" id="KW-1185">Reference proteome</keyword>
<evidence type="ECO:0000256" key="3">
    <source>
        <dbReference type="ARBA" id="ARBA00023242"/>
    </source>
</evidence>
<comment type="subcellular location">
    <subcellularLocation>
        <location evidence="1">Nucleus</location>
    </subcellularLocation>
</comment>
<dbReference type="Proteomes" id="UP000013827">
    <property type="component" value="Unassembled WGS sequence"/>
</dbReference>
<keyword evidence="2" id="KW-0227">DNA damage</keyword>
<dbReference type="HOGENOM" id="CLU_1485788_0_0_1"/>
<dbReference type="Pfam" id="PF16589">
    <property type="entry name" value="BRCT_2"/>
    <property type="match status" value="1"/>
</dbReference>
<dbReference type="RefSeq" id="XP_005766142.1">
    <property type="nucleotide sequence ID" value="XM_005766085.1"/>
</dbReference>
<dbReference type="PaxDb" id="2903-EOD13713"/>
<dbReference type="KEGG" id="ehx:EMIHUDRAFT_470685"/>
<sequence length="182" mass="19713">MVVEPSPSVSRTIKLLVAVSVCDIVTPEWVDACRAADQFVPVDAYLLGECTVSSKGVKVPWDAAKARTRAAAAPCLRGRTFYITKTTSPDADKLKIIIEKAGGATVETLPTTAPRSPLVVVCTDRDRRELQRLQACAAFRRERSAVCRTLTRPPSPRLRECATSRSCVTPSCSRICCSKSTA</sequence>
<reference evidence="5" key="2">
    <citation type="submission" date="2024-10" db="UniProtKB">
        <authorList>
            <consortium name="EnsemblProtists"/>
        </authorList>
    </citation>
    <scope>IDENTIFICATION</scope>
</reference>
<evidence type="ECO:0000256" key="2">
    <source>
        <dbReference type="ARBA" id="ARBA00022763"/>
    </source>
</evidence>
<dbReference type="InterPro" id="IPR036420">
    <property type="entry name" value="BRCT_dom_sf"/>
</dbReference>
<dbReference type="InterPro" id="IPR051579">
    <property type="entry name" value="DDR_Transcriptional_Reg"/>
</dbReference>
<dbReference type="SUPFAM" id="SSF52113">
    <property type="entry name" value="BRCT domain"/>
    <property type="match status" value="2"/>
</dbReference>
<protein>
    <recommendedName>
        <fullName evidence="4">BRCT domain-containing protein</fullName>
    </recommendedName>
</protein>
<evidence type="ECO:0000259" key="4">
    <source>
        <dbReference type="PROSITE" id="PS50172"/>
    </source>
</evidence>